<evidence type="ECO:0000256" key="1">
    <source>
        <dbReference type="SAM" id="MobiDB-lite"/>
    </source>
</evidence>
<dbReference type="Proteomes" id="UP001221898">
    <property type="component" value="Unassembled WGS sequence"/>
</dbReference>
<dbReference type="AlphaFoldDB" id="A0AAD7SY19"/>
<gene>
    <name evidence="2" type="ORF">AAFF_G00188540</name>
</gene>
<organism evidence="2 3">
    <name type="scientific">Aldrovandia affinis</name>
    <dbReference type="NCBI Taxonomy" id="143900"/>
    <lineage>
        <taxon>Eukaryota</taxon>
        <taxon>Metazoa</taxon>
        <taxon>Chordata</taxon>
        <taxon>Craniata</taxon>
        <taxon>Vertebrata</taxon>
        <taxon>Euteleostomi</taxon>
        <taxon>Actinopterygii</taxon>
        <taxon>Neopterygii</taxon>
        <taxon>Teleostei</taxon>
        <taxon>Notacanthiformes</taxon>
        <taxon>Halosauridae</taxon>
        <taxon>Aldrovandia</taxon>
    </lineage>
</organism>
<name>A0AAD7SY19_9TELE</name>
<keyword evidence="3" id="KW-1185">Reference proteome</keyword>
<reference evidence="2" key="1">
    <citation type="journal article" date="2023" name="Science">
        <title>Genome structures resolve the early diversification of teleost fishes.</title>
        <authorList>
            <person name="Parey E."/>
            <person name="Louis A."/>
            <person name="Montfort J."/>
            <person name="Bouchez O."/>
            <person name="Roques C."/>
            <person name="Iampietro C."/>
            <person name="Lluch J."/>
            <person name="Castinel A."/>
            <person name="Donnadieu C."/>
            <person name="Desvignes T."/>
            <person name="Floi Bucao C."/>
            <person name="Jouanno E."/>
            <person name="Wen M."/>
            <person name="Mejri S."/>
            <person name="Dirks R."/>
            <person name="Jansen H."/>
            <person name="Henkel C."/>
            <person name="Chen W.J."/>
            <person name="Zahm M."/>
            <person name="Cabau C."/>
            <person name="Klopp C."/>
            <person name="Thompson A.W."/>
            <person name="Robinson-Rechavi M."/>
            <person name="Braasch I."/>
            <person name="Lecointre G."/>
            <person name="Bobe J."/>
            <person name="Postlethwait J.H."/>
            <person name="Berthelot C."/>
            <person name="Roest Crollius H."/>
            <person name="Guiguen Y."/>
        </authorList>
    </citation>
    <scope>NUCLEOTIDE SEQUENCE</scope>
    <source>
        <strain evidence="2">NC1722</strain>
    </source>
</reference>
<feature type="region of interest" description="Disordered" evidence="1">
    <location>
        <begin position="1"/>
        <end position="40"/>
    </location>
</feature>
<evidence type="ECO:0000313" key="2">
    <source>
        <dbReference type="EMBL" id="KAJ8410897.1"/>
    </source>
</evidence>
<accession>A0AAD7SY19</accession>
<protein>
    <submittedName>
        <fullName evidence="2">Uncharacterized protein</fullName>
    </submittedName>
</protein>
<dbReference type="EMBL" id="JAINUG010000025">
    <property type="protein sequence ID" value="KAJ8410897.1"/>
    <property type="molecule type" value="Genomic_DNA"/>
</dbReference>
<sequence>MGQGSPKTGYQKLSAKLAKTPMTPKSHLSVPQTHWGGSRDALFPPARWQTAIASYGKEQDHVSDYSPCRAAALSGSRVIQHKSIGAGKTCMIPCSVKACGFRRRTLQPFRNRYSELQDQSQTKLHTKHILLTSGSEETHKHGKTKDF</sequence>
<comment type="caution">
    <text evidence="2">The sequence shown here is derived from an EMBL/GenBank/DDBJ whole genome shotgun (WGS) entry which is preliminary data.</text>
</comment>
<evidence type="ECO:0000313" key="3">
    <source>
        <dbReference type="Proteomes" id="UP001221898"/>
    </source>
</evidence>
<proteinExistence type="predicted"/>